<protein>
    <submittedName>
        <fullName evidence="1">Uncharacterized protein</fullName>
    </submittedName>
</protein>
<gene>
    <name evidence="1" type="ORF">GRI36_01950</name>
</gene>
<organism evidence="1 2">
    <name type="scientific">Pontixanthobacter gangjinensis</name>
    <dbReference type="NCBI Taxonomy" id="1028742"/>
    <lineage>
        <taxon>Bacteria</taxon>
        <taxon>Pseudomonadati</taxon>
        <taxon>Pseudomonadota</taxon>
        <taxon>Alphaproteobacteria</taxon>
        <taxon>Sphingomonadales</taxon>
        <taxon>Erythrobacteraceae</taxon>
        <taxon>Pontixanthobacter</taxon>
    </lineage>
</organism>
<keyword evidence="2" id="KW-1185">Reference proteome</keyword>
<accession>A0A6I4SKB7</accession>
<comment type="caution">
    <text evidence="1">The sequence shown here is derived from an EMBL/GenBank/DDBJ whole genome shotgun (WGS) entry which is preliminary data.</text>
</comment>
<sequence>MRYLLAQQAPSGRWKAGIAAAAPAGAHHVSFDPDNAEITSTVIVSKAVSRVRDAIWQLELAANATNADKVAMLAGQELARAALNSDGTAKSFATAIPNDVSGDASLQSLKYELGIAANSSNIGNTVLHIVACKLAWLSALWLLLRYGGSSPRTLGNFANDSISGGTVIALHAEDTTRTRHLRGALAKHLDDHNQRQLLLLLGRPSAGVKAALRALDPKGQLGEIDVRRPMNVRALLRTIPQTIARLANGVSATGAVPFPIPMRERIAMAYRMIQGTAQAQWWQSAVGPSAVGPSAASQSPATALFGHTGTADTSILELAMQSCGAQTIHVVHGTNVGWPFAGLSDAAIFQTSADAQLGATLPAYQRCTYIPATCPPLRAGLGSGDGRWAVLTSYTHLSHPAYHQNGADADIALIQMAAQAAARMGQPPEKILWRPHPHIEVVATAERARLLAAVKAAGFTRWPDSLPYDALGSFSAVMTSPSTVLTDALRVGQPAIVVNMTPLQNDLIYNRPNLLVRDLEGLLSALQGIADPAGAGDRLRMAWDAIEPGGPLTIEAILAAACCS</sequence>
<dbReference type="EMBL" id="WTYS01000001">
    <property type="protein sequence ID" value="MXO55636.1"/>
    <property type="molecule type" value="Genomic_DNA"/>
</dbReference>
<name>A0A6I4SKB7_9SPHN</name>
<evidence type="ECO:0000313" key="2">
    <source>
        <dbReference type="Proteomes" id="UP000468943"/>
    </source>
</evidence>
<reference evidence="1 2" key="1">
    <citation type="submission" date="2019-12" db="EMBL/GenBank/DDBJ databases">
        <title>Genomic-based taxomic classification of the family Erythrobacteraceae.</title>
        <authorList>
            <person name="Xu L."/>
        </authorList>
    </citation>
    <scope>NUCLEOTIDE SEQUENCE [LARGE SCALE GENOMIC DNA]</scope>
    <source>
        <strain evidence="1 2">JCM 17802</strain>
    </source>
</reference>
<dbReference type="RefSeq" id="WP_160596936.1">
    <property type="nucleotide sequence ID" value="NZ_WTYS01000001.1"/>
</dbReference>
<dbReference type="OrthoDB" id="7421804at2"/>
<dbReference type="Proteomes" id="UP000468943">
    <property type="component" value="Unassembled WGS sequence"/>
</dbReference>
<proteinExistence type="predicted"/>
<evidence type="ECO:0000313" key="1">
    <source>
        <dbReference type="EMBL" id="MXO55636.1"/>
    </source>
</evidence>
<dbReference type="AlphaFoldDB" id="A0A6I4SKB7"/>